<keyword evidence="3" id="KW-1185">Reference proteome</keyword>
<protein>
    <submittedName>
        <fullName evidence="2">Uncharacterized protein</fullName>
    </submittedName>
</protein>
<name>A0A5J4ZNU4_9ASTE</name>
<dbReference type="AlphaFoldDB" id="A0A5J4ZNU4"/>
<reference evidence="2 3" key="1">
    <citation type="submission" date="2019-09" db="EMBL/GenBank/DDBJ databases">
        <title>A chromosome-level genome assembly of the Chinese tupelo Nyssa sinensis.</title>
        <authorList>
            <person name="Yang X."/>
            <person name="Kang M."/>
            <person name="Yang Y."/>
            <person name="Xiong H."/>
            <person name="Wang M."/>
            <person name="Zhang Z."/>
            <person name="Wang Z."/>
            <person name="Wu H."/>
            <person name="Ma T."/>
            <person name="Liu J."/>
            <person name="Xi Z."/>
        </authorList>
    </citation>
    <scope>NUCLEOTIDE SEQUENCE [LARGE SCALE GENOMIC DNA]</scope>
    <source>
        <strain evidence="2">J267</strain>
        <tissue evidence="2">Leaf</tissue>
    </source>
</reference>
<evidence type="ECO:0000313" key="3">
    <source>
        <dbReference type="Proteomes" id="UP000325577"/>
    </source>
</evidence>
<gene>
    <name evidence="2" type="ORF">F0562_013632</name>
</gene>
<evidence type="ECO:0000313" key="2">
    <source>
        <dbReference type="EMBL" id="KAA8519376.1"/>
    </source>
</evidence>
<evidence type="ECO:0000256" key="1">
    <source>
        <dbReference type="SAM" id="MobiDB-lite"/>
    </source>
</evidence>
<feature type="region of interest" description="Disordered" evidence="1">
    <location>
        <begin position="24"/>
        <end position="57"/>
    </location>
</feature>
<proteinExistence type="predicted"/>
<dbReference type="Proteomes" id="UP000325577">
    <property type="component" value="Linkage Group LG6"/>
</dbReference>
<organism evidence="2 3">
    <name type="scientific">Nyssa sinensis</name>
    <dbReference type="NCBI Taxonomy" id="561372"/>
    <lineage>
        <taxon>Eukaryota</taxon>
        <taxon>Viridiplantae</taxon>
        <taxon>Streptophyta</taxon>
        <taxon>Embryophyta</taxon>
        <taxon>Tracheophyta</taxon>
        <taxon>Spermatophyta</taxon>
        <taxon>Magnoliopsida</taxon>
        <taxon>eudicotyledons</taxon>
        <taxon>Gunneridae</taxon>
        <taxon>Pentapetalae</taxon>
        <taxon>asterids</taxon>
        <taxon>Cornales</taxon>
        <taxon>Nyssaceae</taxon>
        <taxon>Nyssa</taxon>
    </lineage>
</organism>
<accession>A0A5J4ZNU4</accession>
<sequence>MRFQVVVLLDESSLEKDKVEETIKDEPLADHKDPLKGVLPEVTHSSPRRGPHDVIPTTNSISTKVVASSGPSTLDAHESSVPYPSDENTYWNGLLVCKDNVSLSDSSIKAYLKTFKNFNIKTSTVQLLYLSTIYGYLKSYGCVRISDHNDRVIRDLIRVFHDFCKVGINISWGKAFFPPFKLFHDRRPPVRHVLLKEGLYDGARHYVTNDL</sequence>
<dbReference type="EMBL" id="CM018049">
    <property type="protein sequence ID" value="KAA8519376.1"/>
    <property type="molecule type" value="Genomic_DNA"/>
</dbReference>
<feature type="compositionally biased region" description="Basic and acidic residues" evidence="1">
    <location>
        <begin position="24"/>
        <end position="35"/>
    </location>
</feature>